<evidence type="ECO:0000256" key="12">
    <source>
        <dbReference type="SAM" id="SignalP"/>
    </source>
</evidence>
<evidence type="ECO:0000256" key="2">
    <source>
        <dbReference type="ARBA" id="ARBA00007843"/>
    </source>
</evidence>
<dbReference type="InterPro" id="IPR036378">
    <property type="entry name" value="FAS1_dom_sf"/>
</dbReference>
<dbReference type="PROSITE" id="PS50213">
    <property type="entry name" value="FAS1"/>
    <property type="match status" value="1"/>
</dbReference>
<dbReference type="GO" id="GO:0098552">
    <property type="term" value="C:side of membrane"/>
    <property type="evidence" value="ECO:0007669"/>
    <property type="project" value="UniProtKB-KW"/>
</dbReference>
<dbReference type="InterPro" id="IPR000782">
    <property type="entry name" value="FAS1_domain"/>
</dbReference>
<dbReference type="OrthoDB" id="694090at2759"/>
<dbReference type="GO" id="GO:0005886">
    <property type="term" value="C:plasma membrane"/>
    <property type="evidence" value="ECO:0007669"/>
    <property type="project" value="UniProtKB-SubCell"/>
</dbReference>
<evidence type="ECO:0000313" key="14">
    <source>
        <dbReference type="Proteomes" id="UP000077755"/>
    </source>
</evidence>
<dbReference type="Proteomes" id="UP000077755">
    <property type="component" value="Chromosome 6"/>
</dbReference>
<dbReference type="KEGG" id="dcr:108226186"/>
<feature type="compositionally biased region" description="Polar residues" evidence="11">
    <location>
        <begin position="263"/>
        <end position="273"/>
    </location>
</feature>
<evidence type="ECO:0000256" key="4">
    <source>
        <dbReference type="ARBA" id="ARBA00022622"/>
    </source>
</evidence>
<dbReference type="OMA" id="PRNSWPP"/>
<feature type="region of interest" description="Disordered" evidence="11">
    <location>
        <begin position="171"/>
        <end position="346"/>
    </location>
</feature>
<evidence type="ECO:0000256" key="7">
    <source>
        <dbReference type="ARBA" id="ARBA00023136"/>
    </source>
</evidence>
<keyword evidence="9" id="KW-0449">Lipoprotein</keyword>
<dbReference type="SUPFAM" id="SSF82153">
    <property type="entry name" value="FAS1 domain"/>
    <property type="match status" value="1"/>
</dbReference>
<keyword evidence="3" id="KW-1003">Cell membrane</keyword>
<dbReference type="InterPro" id="IPR033254">
    <property type="entry name" value="Plant_FLA"/>
</dbReference>
<evidence type="ECO:0000256" key="1">
    <source>
        <dbReference type="ARBA" id="ARBA00004609"/>
    </source>
</evidence>
<keyword evidence="8" id="KW-0325">Glycoprotein</keyword>
<keyword evidence="7" id="KW-0472">Membrane</keyword>
<evidence type="ECO:0000256" key="8">
    <source>
        <dbReference type="ARBA" id="ARBA00023180"/>
    </source>
</evidence>
<dbReference type="PANTHER" id="PTHR32382">
    <property type="entry name" value="FASCICLIN-LIKE ARABINOGALACTAN PROTEIN"/>
    <property type="match status" value="1"/>
</dbReference>
<accession>A0A161XEQ8</accession>
<feature type="compositionally biased region" description="Pro residues" evidence="11">
    <location>
        <begin position="205"/>
        <end position="220"/>
    </location>
</feature>
<comment type="similarity">
    <text evidence="2">Belongs to the fasciclin-like AGP family.</text>
</comment>
<proteinExistence type="inferred from homology"/>
<dbReference type="FunFam" id="2.30.180.10:FF:000015">
    <property type="entry name" value="Fasciclin-like arabinogalactan protein 3"/>
    <property type="match status" value="1"/>
</dbReference>
<dbReference type="PANTHER" id="PTHR32382:SF6">
    <property type="entry name" value="FASCICLIN-LIKE ARABINOGALACTAN PROTEIN 14"/>
    <property type="match status" value="1"/>
</dbReference>
<name>A0A161XEQ8_DAUCS</name>
<keyword evidence="6" id="KW-0654">Proteoglycan</keyword>
<feature type="chain" id="PRO_5043758295" evidence="12">
    <location>
        <begin position="21"/>
        <end position="371"/>
    </location>
</feature>
<evidence type="ECO:0000256" key="5">
    <source>
        <dbReference type="ARBA" id="ARBA00022729"/>
    </source>
</evidence>
<dbReference type="EMBL" id="CP093348">
    <property type="protein sequence ID" value="WOH05490.1"/>
    <property type="molecule type" value="Genomic_DNA"/>
</dbReference>
<gene>
    <name evidence="13" type="ORF">DCAR_0624907</name>
</gene>
<organism evidence="13 14">
    <name type="scientific">Daucus carota subsp. sativus</name>
    <name type="common">Carrot</name>
    <dbReference type="NCBI Taxonomy" id="79200"/>
    <lineage>
        <taxon>Eukaryota</taxon>
        <taxon>Viridiplantae</taxon>
        <taxon>Streptophyta</taxon>
        <taxon>Embryophyta</taxon>
        <taxon>Tracheophyta</taxon>
        <taxon>Spermatophyta</taxon>
        <taxon>Magnoliopsida</taxon>
        <taxon>eudicotyledons</taxon>
        <taxon>Gunneridae</taxon>
        <taxon>Pentapetalae</taxon>
        <taxon>asterids</taxon>
        <taxon>campanulids</taxon>
        <taxon>Apiales</taxon>
        <taxon>Apiaceae</taxon>
        <taxon>Apioideae</taxon>
        <taxon>Scandiceae</taxon>
        <taxon>Daucinae</taxon>
        <taxon>Daucus</taxon>
        <taxon>Daucus sect. Daucus</taxon>
    </lineage>
</organism>
<evidence type="ECO:0000256" key="6">
    <source>
        <dbReference type="ARBA" id="ARBA00022974"/>
    </source>
</evidence>
<evidence type="ECO:0000313" key="13">
    <source>
        <dbReference type="EMBL" id="WOH05490.1"/>
    </source>
</evidence>
<dbReference type="AlphaFoldDB" id="A0A161XEQ8"/>
<evidence type="ECO:0000256" key="9">
    <source>
        <dbReference type="ARBA" id="ARBA00023288"/>
    </source>
</evidence>
<feature type="compositionally biased region" description="Polar residues" evidence="11">
    <location>
        <begin position="193"/>
        <end position="204"/>
    </location>
</feature>
<sequence>MSSKVTLLFSLCLLFYAGKAFNITELLSQNSDFCTFNNYLTQTQVAGEINSRRSITVLVVENDALVSLSTKPIEFVGNILSMHVLLDYYDVERFQTLPSKTSIITTLFQTNGVCEGLEGFLNATDLGTGSVVIGSAVAGSTVTAKLVKSVAEEPYNISVLQISRVIFPNSIKRGSQSPRNPPAPGGLVPPGTTPNQAPSSGSKNPTPPRTAPNSPWPPSTAPKNSRSPGAAPRNSWPPGNAPRNTGSPAPPPKNAPAPGNAPRNSLSPGTTPKNAPAPGGGPRNSLSPGATPKNAPPLSNAPRNSWPPGATPENAPAASGNAPKNSWSPGSTPENSPVPSNAPKSSVGMTPRLSFGVVMIIVICVFQTSVI</sequence>
<keyword evidence="5 12" id="KW-0732">Signal</keyword>
<comment type="subcellular location">
    <subcellularLocation>
        <location evidence="1">Cell membrane</location>
        <topology evidence="1">Lipid-anchor</topology>
        <topology evidence="1">GPI-anchor</topology>
    </subcellularLocation>
</comment>
<dbReference type="Gene3D" id="2.30.180.10">
    <property type="entry name" value="FAS1 domain"/>
    <property type="match status" value="1"/>
</dbReference>
<dbReference type="Gramene" id="KZM91253">
    <property type="protein sequence ID" value="KZM91253"/>
    <property type="gene ID" value="DCAR_021382"/>
</dbReference>
<evidence type="ECO:0000256" key="10">
    <source>
        <dbReference type="ARBA" id="ARBA00024686"/>
    </source>
</evidence>
<reference evidence="13" key="2">
    <citation type="submission" date="2022-03" db="EMBL/GenBank/DDBJ databases">
        <title>Draft title - Genomic analysis of global carrot germplasm unveils the trajectory of domestication and the origin of high carotenoid orange carrot.</title>
        <authorList>
            <person name="Iorizzo M."/>
            <person name="Ellison S."/>
            <person name="Senalik D."/>
            <person name="Macko-Podgorni A."/>
            <person name="Grzebelus D."/>
            <person name="Bostan H."/>
            <person name="Rolling W."/>
            <person name="Curaba J."/>
            <person name="Simon P."/>
        </authorList>
    </citation>
    <scope>NUCLEOTIDE SEQUENCE</scope>
    <source>
        <tissue evidence="13">Leaf</tissue>
    </source>
</reference>
<comment type="function">
    <text evidence="10">May be a cell surface adhesion protein.</text>
</comment>
<feature type="signal peptide" evidence="12">
    <location>
        <begin position="1"/>
        <end position="20"/>
    </location>
</feature>
<evidence type="ECO:0000256" key="3">
    <source>
        <dbReference type="ARBA" id="ARBA00022475"/>
    </source>
</evidence>
<keyword evidence="14" id="KW-1185">Reference proteome</keyword>
<reference evidence="13" key="1">
    <citation type="journal article" date="2016" name="Nat. Genet.">
        <title>A high-quality carrot genome assembly provides new insights into carotenoid accumulation and asterid genome evolution.</title>
        <authorList>
            <person name="Iorizzo M."/>
            <person name="Ellison S."/>
            <person name="Senalik D."/>
            <person name="Zeng P."/>
            <person name="Satapoomin P."/>
            <person name="Huang J."/>
            <person name="Bowman M."/>
            <person name="Iovene M."/>
            <person name="Sanseverino W."/>
            <person name="Cavagnaro P."/>
            <person name="Yildiz M."/>
            <person name="Macko-Podgorni A."/>
            <person name="Moranska E."/>
            <person name="Grzebelus E."/>
            <person name="Grzebelus D."/>
            <person name="Ashrafi H."/>
            <person name="Zheng Z."/>
            <person name="Cheng S."/>
            <person name="Spooner D."/>
            <person name="Van Deynze A."/>
            <person name="Simon P."/>
        </authorList>
    </citation>
    <scope>NUCLEOTIDE SEQUENCE</scope>
    <source>
        <tissue evidence="13">Leaf</tissue>
    </source>
</reference>
<evidence type="ECO:0000256" key="11">
    <source>
        <dbReference type="SAM" id="MobiDB-lite"/>
    </source>
</evidence>
<feature type="compositionally biased region" description="Polar residues" evidence="11">
    <location>
        <begin position="322"/>
        <end position="346"/>
    </location>
</feature>
<keyword evidence="4" id="KW-0336">GPI-anchor</keyword>
<protein>
    <submittedName>
        <fullName evidence="13">Uncharacterized protein</fullName>
    </submittedName>
</protein>